<dbReference type="AlphaFoldDB" id="A0A1M5H4C3"/>
<dbReference type="InterPro" id="IPR027599">
    <property type="entry name" value="PqqD-rel_X"/>
</dbReference>
<sequence length="95" mass="11043">MRMENGKWRLKKVKTNRYDWDQTVLFHELSGDTHILSPIAEAVLDFLENGPAAAPEIIDRICNQLDLERTKDLEDQLMALLRDMDESGLIERTFP</sequence>
<dbReference type="STRING" id="1121391.SAMN02745206_03277"/>
<name>A0A1M5H4C3_9BACT</name>
<evidence type="ECO:0000313" key="1">
    <source>
        <dbReference type="EMBL" id="SHG10891.1"/>
    </source>
</evidence>
<dbReference type="Proteomes" id="UP000184076">
    <property type="component" value="Unassembled WGS sequence"/>
</dbReference>
<dbReference type="EMBL" id="FQVB01000042">
    <property type="protein sequence ID" value="SHG10891.1"/>
    <property type="molecule type" value="Genomic_DNA"/>
</dbReference>
<keyword evidence="2" id="KW-1185">Reference proteome</keyword>
<organism evidence="1 2">
    <name type="scientific">Desulfacinum infernum DSM 9756</name>
    <dbReference type="NCBI Taxonomy" id="1121391"/>
    <lineage>
        <taxon>Bacteria</taxon>
        <taxon>Pseudomonadati</taxon>
        <taxon>Thermodesulfobacteriota</taxon>
        <taxon>Syntrophobacteria</taxon>
        <taxon>Syntrophobacterales</taxon>
        <taxon>Syntrophobacteraceae</taxon>
        <taxon>Desulfacinum</taxon>
    </lineage>
</organism>
<evidence type="ECO:0000313" key="2">
    <source>
        <dbReference type="Proteomes" id="UP000184076"/>
    </source>
</evidence>
<gene>
    <name evidence="1" type="ORF">SAMN02745206_03277</name>
</gene>
<proteinExistence type="predicted"/>
<dbReference type="Pfam" id="PF05402">
    <property type="entry name" value="PqqD"/>
    <property type="match status" value="1"/>
</dbReference>
<reference evidence="2" key="1">
    <citation type="submission" date="2016-11" db="EMBL/GenBank/DDBJ databases">
        <authorList>
            <person name="Varghese N."/>
            <person name="Submissions S."/>
        </authorList>
    </citation>
    <scope>NUCLEOTIDE SEQUENCE [LARGE SCALE GENOMIC DNA]</scope>
    <source>
        <strain evidence="2">DSM 9756</strain>
    </source>
</reference>
<protein>
    <submittedName>
        <fullName evidence="1">PqqD family protein, HPr-rel-A system</fullName>
    </submittedName>
</protein>
<dbReference type="OrthoDB" id="5801698at2"/>
<dbReference type="InterPro" id="IPR041881">
    <property type="entry name" value="PqqD_sf"/>
</dbReference>
<accession>A0A1M5H4C3</accession>
<dbReference type="NCBIfam" id="TIGR04353">
    <property type="entry name" value="PqqD_rel_X"/>
    <property type="match status" value="1"/>
</dbReference>
<dbReference type="Gene3D" id="1.10.10.1150">
    <property type="entry name" value="Coenzyme PQQ synthesis protein D (PqqD)"/>
    <property type="match status" value="1"/>
</dbReference>
<dbReference type="InterPro" id="IPR008792">
    <property type="entry name" value="PQQD"/>
</dbReference>